<feature type="region of interest" description="Disordered" evidence="9">
    <location>
        <begin position="74"/>
        <end position="123"/>
    </location>
</feature>
<keyword evidence="3" id="KW-0221">Differentiation</keyword>
<dbReference type="AlphaFoldDB" id="A0A9D3NMP2"/>
<evidence type="ECO:0000313" key="11">
    <source>
        <dbReference type="EMBL" id="KAG7323790.1"/>
    </source>
</evidence>
<organism evidence="11 12">
    <name type="scientific">Hemibagrus wyckioides</name>
    <dbReference type="NCBI Taxonomy" id="337641"/>
    <lineage>
        <taxon>Eukaryota</taxon>
        <taxon>Metazoa</taxon>
        <taxon>Chordata</taxon>
        <taxon>Craniata</taxon>
        <taxon>Vertebrata</taxon>
        <taxon>Euteleostomi</taxon>
        <taxon>Actinopterygii</taxon>
        <taxon>Neopterygii</taxon>
        <taxon>Teleostei</taxon>
        <taxon>Ostariophysi</taxon>
        <taxon>Siluriformes</taxon>
        <taxon>Bagridae</taxon>
        <taxon>Hemibagrus</taxon>
    </lineage>
</organism>
<evidence type="ECO:0000256" key="6">
    <source>
        <dbReference type="ARBA" id="ARBA00023125"/>
    </source>
</evidence>
<feature type="compositionally biased region" description="Low complexity" evidence="9">
    <location>
        <begin position="107"/>
        <end position="118"/>
    </location>
</feature>
<dbReference type="PROSITE" id="PS50888">
    <property type="entry name" value="BHLH"/>
    <property type="match status" value="1"/>
</dbReference>
<keyword evidence="2" id="KW-0217">Developmental protein</keyword>
<dbReference type="CDD" id="cd18909">
    <property type="entry name" value="bHLH_TCFL5"/>
    <property type="match status" value="1"/>
</dbReference>
<feature type="domain" description="BHLH" evidence="10">
    <location>
        <begin position="333"/>
        <end position="383"/>
    </location>
</feature>
<evidence type="ECO:0000259" key="10">
    <source>
        <dbReference type="PROSITE" id="PS50888"/>
    </source>
</evidence>
<evidence type="ECO:0000313" key="12">
    <source>
        <dbReference type="Proteomes" id="UP000824219"/>
    </source>
</evidence>
<dbReference type="GO" id="GO:0000981">
    <property type="term" value="F:DNA-binding transcription factor activity, RNA polymerase II-specific"/>
    <property type="evidence" value="ECO:0007669"/>
    <property type="project" value="TreeGrafter"/>
</dbReference>
<dbReference type="GO" id="GO:0005634">
    <property type="term" value="C:nucleus"/>
    <property type="evidence" value="ECO:0007669"/>
    <property type="project" value="UniProtKB-SubCell"/>
</dbReference>
<protein>
    <recommendedName>
        <fullName evidence="10">BHLH domain-containing protein</fullName>
    </recommendedName>
</protein>
<evidence type="ECO:0000256" key="5">
    <source>
        <dbReference type="ARBA" id="ARBA00023015"/>
    </source>
</evidence>
<keyword evidence="4" id="KW-0744">Spermatogenesis</keyword>
<evidence type="ECO:0000256" key="8">
    <source>
        <dbReference type="ARBA" id="ARBA00023242"/>
    </source>
</evidence>
<evidence type="ECO:0000256" key="7">
    <source>
        <dbReference type="ARBA" id="ARBA00023163"/>
    </source>
</evidence>
<evidence type="ECO:0000256" key="2">
    <source>
        <dbReference type="ARBA" id="ARBA00022473"/>
    </source>
</evidence>
<dbReference type="Gene3D" id="4.10.280.10">
    <property type="entry name" value="Helix-loop-helix DNA-binding domain"/>
    <property type="match status" value="1"/>
</dbReference>
<evidence type="ECO:0000256" key="3">
    <source>
        <dbReference type="ARBA" id="ARBA00022782"/>
    </source>
</evidence>
<feature type="region of interest" description="Disordered" evidence="9">
    <location>
        <begin position="213"/>
        <end position="243"/>
    </location>
</feature>
<dbReference type="GO" id="GO:0000978">
    <property type="term" value="F:RNA polymerase II cis-regulatory region sequence-specific DNA binding"/>
    <property type="evidence" value="ECO:0007669"/>
    <property type="project" value="TreeGrafter"/>
</dbReference>
<dbReference type="GO" id="GO:0007283">
    <property type="term" value="P:spermatogenesis"/>
    <property type="evidence" value="ECO:0007669"/>
    <property type="project" value="UniProtKB-KW"/>
</dbReference>
<dbReference type="EMBL" id="JAHKSW010000015">
    <property type="protein sequence ID" value="KAG7323790.1"/>
    <property type="molecule type" value="Genomic_DNA"/>
</dbReference>
<reference evidence="11 12" key="1">
    <citation type="submission" date="2021-06" db="EMBL/GenBank/DDBJ databases">
        <title>Chromosome-level genome assembly of the red-tail catfish (Hemibagrus wyckioides).</title>
        <authorList>
            <person name="Shao F."/>
        </authorList>
    </citation>
    <scope>NUCLEOTIDE SEQUENCE [LARGE SCALE GENOMIC DNA]</scope>
    <source>
        <strain evidence="11">EC202008001</strain>
        <tissue evidence="11">Blood</tissue>
    </source>
</reference>
<dbReference type="OrthoDB" id="9946078at2759"/>
<dbReference type="Pfam" id="PF00010">
    <property type="entry name" value="HLH"/>
    <property type="match status" value="1"/>
</dbReference>
<evidence type="ECO:0000256" key="4">
    <source>
        <dbReference type="ARBA" id="ARBA00022871"/>
    </source>
</evidence>
<keyword evidence="6" id="KW-0238">DNA-binding</keyword>
<dbReference type="Proteomes" id="UP000824219">
    <property type="component" value="Linkage Group LG15"/>
</dbReference>
<dbReference type="GO" id="GO:0030154">
    <property type="term" value="P:cell differentiation"/>
    <property type="evidence" value="ECO:0007669"/>
    <property type="project" value="UniProtKB-KW"/>
</dbReference>
<name>A0A9D3NMP2_9TELE</name>
<comment type="subcellular location">
    <subcellularLocation>
        <location evidence="1">Nucleus</location>
    </subcellularLocation>
</comment>
<accession>A0A9D3NMP2</accession>
<evidence type="ECO:0000256" key="1">
    <source>
        <dbReference type="ARBA" id="ARBA00004123"/>
    </source>
</evidence>
<dbReference type="GO" id="GO:0046983">
    <property type="term" value="F:protein dimerization activity"/>
    <property type="evidence" value="ECO:0007669"/>
    <property type="project" value="InterPro"/>
</dbReference>
<dbReference type="PANTHER" id="PTHR15402:SF2">
    <property type="entry name" value="TRANSCRIPTION FACTOR LIKE 5"/>
    <property type="match status" value="1"/>
</dbReference>
<keyword evidence="7" id="KW-0804">Transcription</keyword>
<comment type="caution">
    <text evidence="11">The sequence shown here is derived from an EMBL/GenBank/DDBJ whole genome shotgun (WGS) entry which is preliminary data.</text>
</comment>
<dbReference type="InterPro" id="IPR039583">
    <property type="entry name" value="TCFL5/SOLH1/2"/>
</dbReference>
<evidence type="ECO:0000256" key="9">
    <source>
        <dbReference type="SAM" id="MobiDB-lite"/>
    </source>
</evidence>
<feature type="compositionally biased region" description="Polar residues" evidence="9">
    <location>
        <begin position="97"/>
        <end position="106"/>
    </location>
</feature>
<proteinExistence type="predicted"/>
<dbReference type="SUPFAM" id="SSF47459">
    <property type="entry name" value="HLH, helix-loop-helix DNA-binding domain"/>
    <property type="match status" value="1"/>
</dbReference>
<dbReference type="PANTHER" id="PTHR15402">
    <property type="entry name" value="TRANSCRIPTION FACTOR-LIKE 5 PROTEIN"/>
    <property type="match status" value="1"/>
</dbReference>
<dbReference type="InterPro" id="IPR036638">
    <property type="entry name" value="HLH_DNA-bd_sf"/>
</dbReference>
<dbReference type="SMART" id="SM00353">
    <property type="entry name" value="HLH"/>
    <property type="match status" value="1"/>
</dbReference>
<keyword evidence="5" id="KW-0805">Transcription regulation</keyword>
<dbReference type="FunFam" id="4.10.280.10:FF:000057">
    <property type="entry name" value="transcription factor-like 5 protein-like"/>
    <property type="match status" value="1"/>
</dbReference>
<gene>
    <name evidence="11" type="ORF">KOW79_013492</name>
</gene>
<keyword evidence="12" id="KW-1185">Reference proteome</keyword>
<keyword evidence="8" id="KW-0539">Nucleus</keyword>
<sequence>MTMPVRCKTPHATPPLGQYISEPVNTIVRSPNGCNQGQVITSELNLMEMTEVEYKHLQDLIQSHMEAQDVPVEVQINPPSSTPDGESEKSSKVCPSPYTSPESQPDASSSSSSASVSSNQGLEDSKEVNLLLYSDPSNVNSLRDSTPLCKGEVPSAVMENIRCVRKGARKRNRRVHAHGSRLHTRARVCLEKRFMSLLCNSMDMTGIAVHSQLEESPKAEMTAAEGCAHTGNQGDFSQDDSKHPEDILSKNLGISKTAESVPRSPWIIFTDTPNEEPVSSMEKEEMLTAVKLARRHGARPLQAQDPNIIQGSEKRKPGCKLGQTTRHPLKVTQRKEKHNFNERERRRKIRLCCDELNMLVPYCNRYTDTATTLQWTTAYLKYIREVYGNSIKQEFQNTFCGKTGVRIKPSCADDATECKKSASDE</sequence>
<dbReference type="InterPro" id="IPR011598">
    <property type="entry name" value="bHLH_dom"/>
</dbReference>